<reference evidence="2 3" key="2">
    <citation type="submission" date="2019-01" db="EMBL/GenBank/DDBJ databases">
        <title>Tautonia sociabilis, a novel thermotolerant planctomycete of Isosphaeraceae family, isolated from a 4000 m deep subterranean habitat.</title>
        <authorList>
            <person name="Kovaleva O.L."/>
            <person name="Elcheninov A.G."/>
            <person name="Van Heerden E."/>
            <person name="Toshchakov S.V."/>
            <person name="Novikov A."/>
            <person name="Bonch-Osmolovskaya E.A."/>
            <person name="Kublanov I.V."/>
        </authorList>
    </citation>
    <scope>NUCLEOTIDE SEQUENCE [LARGE SCALE GENOMIC DNA]</scope>
    <source>
        <strain evidence="2 3">GM2012</strain>
    </source>
</reference>
<dbReference type="Proteomes" id="UP000280296">
    <property type="component" value="Unassembled WGS sequence"/>
</dbReference>
<keyword evidence="2" id="KW-0489">Methyltransferase</keyword>
<dbReference type="GO" id="GO:0008757">
    <property type="term" value="F:S-adenosylmethionine-dependent methyltransferase activity"/>
    <property type="evidence" value="ECO:0007669"/>
    <property type="project" value="InterPro"/>
</dbReference>
<dbReference type="Gene3D" id="3.40.50.150">
    <property type="entry name" value="Vaccinia Virus protein VP39"/>
    <property type="match status" value="1"/>
</dbReference>
<dbReference type="Pfam" id="PF08241">
    <property type="entry name" value="Methyltransf_11"/>
    <property type="match status" value="1"/>
</dbReference>
<gene>
    <name evidence="2" type="ORF">TsocGM_16560</name>
</gene>
<keyword evidence="3" id="KW-1185">Reference proteome</keyword>
<dbReference type="GO" id="GO:0032259">
    <property type="term" value="P:methylation"/>
    <property type="evidence" value="ECO:0007669"/>
    <property type="project" value="UniProtKB-KW"/>
</dbReference>
<name>A0A432MHE5_9BACT</name>
<comment type="caution">
    <text evidence="2">The sequence shown here is derived from an EMBL/GenBank/DDBJ whole genome shotgun (WGS) entry which is preliminary data.</text>
</comment>
<reference evidence="2 3" key="1">
    <citation type="submission" date="2018-12" db="EMBL/GenBank/DDBJ databases">
        <authorList>
            <person name="Toschakov S.V."/>
        </authorList>
    </citation>
    <scope>NUCLEOTIDE SEQUENCE [LARGE SCALE GENOMIC DNA]</scope>
    <source>
        <strain evidence="2 3">GM2012</strain>
    </source>
</reference>
<sequence>MAALRHLGPVAGRRVLDLGCGKGRFAARLAERGASVIGVDASAAMLGVARGRGVAVAKGSARRLPIGDDCVDLILSIEVIEHIAPPELPDALAEAFRVLRPGGRLVVIDKNAASLDPIRPWLPAVLVKRIDERRGRWMYPPDSNARERWFWPGRVPSLLRSAGFVDPKTEPIPCPVEREAKVFRWFPAARRFVAWSASKPGGPR</sequence>
<dbReference type="PANTHER" id="PTHR42912:SF95">
    <property type="entry name" value="METHYLTRANSFERASE TYPE 11 DOMAIN-CONTAINING PROTEIN"/>
    <property type="match status" value="1"/>
</dbReference>
<dbReference type="EMBL" id="RYZH01000033">
    <property type="protein sequence ID" value="RUL86226.1"/>
    <property type="molecule type" value="Genomic_DNA"/>
</dbReference>
<evidence type="ECO:0000313" key="2">
    <source>
        <dbReference type="EMBL" id="RUL86226.1"/>
    </source>
</evidence>
<keyword evidence="2" id="KW-0808">Transferase</keyword>
<dbReference type="AlphaFoldDB" id="A0A432MHE5"/>
<accession>A0A432MHE5</accession>
<protein>
    <submittedName>
        <fullName evidence="2">Class I SAM-dependent methyltransferase</fullName>
    </submittedName>
</protein>
<dbReference type="OrthoDB" id="278023at2"/>
<dbReference type="PANTHER" id="PTHR42912">
    <property type="entry name" value="METHYLTRANSFERASE"/>
    <property type="match status" value="1"/>
</dbReference>
<organism evidence="2 3">
    <name type="scientific">Tautonia sociabilis</name>
    <dbReference type="NCBI Taxonomy" id="2080755"/>
    <lineage>
        <taxon>Bacteria</taxon>
        <taxon>Pseudomonadati</taxon>
        <taxon>Planctomycetota</taxon>
        <taxon>Planctomycetia</taxon>
        <taxon>Isosphaerales</taxon>
        <taxon>Isosphaeraceae</taxon>
        <taxon>Tautonia</taxon>
    </lineage>
</organism>
<dbReference type="InterPro" id="IPR050508">
    <property type="entry name" value="Methyltransf_Superfamily"/>
</dbReference>
<evidence type="ECO:0000313" key="3">
    <source>
        <dbReference type="Proteomes" id="UP000280296"/>
    </source>
</evidence>
<proteinExistence type="predicted"/>
<dbReference type="InterPro" id="IPR013216">
    <property type="entry name" value="Methyltransf_11"/>
</dbReference>
<evidence type="ECO:0000259" key="1">
    <source>
        <dbReference type="Pfam" id="PF08241"/>
    </source>
</evidence>
<feature type="domain" description="Methyltransferase type 11" evidence="1">
    <location>
        <begin position="16"/>
        <end position="107"/>
    </location>
</feature>
<dbReference type="CDD" id="cd02440">
    <property type="entry name" value="AdoMet_MTases"/>
    <property type="match status" value="1"/>
</dbReference>
<dbReference type="InterPro" id="IPR029063">
    <property type="entry name" value="SAM-dependent_MTases_sf"/>
</dbReference>
<dbReference type="SUPFAM" id="SSF53335">
    <property type="entry name" value="S-adenosyl-L-methionine-dependent methyltransferases"/>
    <property type="match status" value="1"/>
</dbReference>